<comment type="function">
    <text evidence="4 6">Together with its co-chaperonin GroES, plays an essential role in assisting protein folding. The GroEL-GroES system forms a nano-cage that allows encapsulation of the non-native substrate proteins and provides a physical environment optimized to promote and accelerate protein folding.</text>
</comment>
<comment type="similarity">
    <text evidence="1 4 5">Belongs to the chaperonin (HSP60) family.</text>
</comment>
<dbReference type="NCBIfam" id="NF009488">
    <property type="entry name" value="PRK12850.1"/>
    <property type="match status" value="1"/>
</dbReference>
<evidence type="ECO:0000256" key="7">
    <source>
        <dbReference type="SAM" id="MobiDB-lite"/>
    </source>
</evidence>
<dbReference type="InterPro" id="IPR027413">
    <property type="entry name" value="GROEL-like_equatorial_sf"/>
</dbReference>
<evidence type="ECO:0000256" key="3">
    <source>
        <dbReference type="ARBA" id="ARBA00023235"/>
    </source>
</evidence>
<feature type="compositionally biased region" description="Gly residues" evidence="7">
    <location>
        <begin position="538"/>
        <end position="548"/>
    </location>
</feature>
<dbReference type="InterPro" id="IPR001844">
    <property type="entry name" value="Cpn60/GroEL"/>
</dbReference>
<dbReference type="SUPFAM" id="SSF52029">
    <property type="entry name" value="GroEL apical domain-like"/>
    <property type="match status" value="1"/>
</dbReference>
<comment type="caution">
    <text evidence="8">The sequence shown here is derived from an EMBL/GenBank/DDBJ whole genome shotgun (WGS) entry which is preliminary data.</text>
</comment>
<dbReference type="NCBIfam" id="NF009489">
    <property type="entry name" value="PRK12851.1"/>
    <property type="match status" value="1"/>
</dbReference>
<comment type="subunit">
    <text evidence="4 6">Forms a cylinder of 14 subunits composed of two heptameric rings stacked back-to-back. Interacts with the co-chaperonin GroES.</text>
</comment>
<dbReference type="SUPFAM" id="SSF48592">
    <property type="entry name" value="GroEL equatorial domain-like"/>
    <property type="match status" value="1"/>
</dbReference>
<proteinExistence type="inferred from homology"/>
<protein>
    <recommendedName>
        <fullName evidence="4">Chaperonin GroEL</fullName>
        <ecNumber evidence="4">5.6.1.7</ecNumber>
    </recommendedName>
    <alternativeName>
        <fullName evidence="4">60 kDa chaperonin</fullName>
    </alternativeName>
    <alternativeName>
        <fullName evidence="4">Chaperonin-60</fullName>
        <shortName evidence="4">Cpn60</shortName>
    </alternativeName>
</protein>
<dbReference type="Gene3D" id="3.30.260.10">
    <property type="entry name" value="TCP-1-like chaperonin intermediate domain"/>
    <property type="match status" value="1"/>
</dbReference>
<keyword evidence="4" id="KW-0547">Nucleotide-binding</keyword>
<dbReference type="InterPro" id="IPR002423">
    <property type="entry name" value="Cpn60/GroEL/TCP-1"/>
</dbReference>
<gene>
    <name evidence="4" type="primary">groEL</name>
    <name evidence="4" type="synonym">groL</name>
    <name evidence="8" type="ORF">Cyrtocomes_00656</name>
</gene>
<dbReference type="EMBL" id="JARGYT010000033">
    <property type="protein sequence ID" value="MDZ5762277.1"/>
    <property type="molecule type" value="Genomic_DNA"/>
</dbReference>
<evidence type="ECO:0000256" key="2">
    <source>
        <dbReference type="ARBA" id="ARBA00023186"/>
    </source>
</evidence>
<dbReference type="PRINTS" id="PR00298">
    <property type="entry name" value="CHAPERONIN60"/>
</dbReference>
<accession>A0ABU5L8A7</accession>
<evidence type="ECO:0000256" key="5">
    <source>
        <dbReference type="RuleBase" id="RU000418"/>
    </source>
</evidence>
<organism evidence="8 9">
    <name type="scientific">Candidatus Cyrtobacter comes</name>
    <dbReference type="NCBI Taxonomy" id="675776"/>
    <lineage>
        <taxon>Bacteria</taxon>
        <taxon>Pseudomonadati</taxon>
        <taxon>Pseudomonadota</taxon>
        <taxon>Alphaproteobacteria</taxon>
        <taxon>Rickettsiales</taxon>
        <taxon>Candidatus Midichloriaceae</taxon>
        <taxon>Candidatus Cyrtobacter</taxon>
    </lineage>
</organism>
<dbReference type="InterPro" id="IPR027409">
    <property type="entry name" value="GroEL-like_apical_dom_sf"/>
</dbReference>
<evidence type="ECO:0000313" key="9">
    <source>
        <dbReference type="Proteomes" id="UP001293791"/>
    </source>
</evidence>
<keyword evidence="9" id="KW-1185">Reference proteome</keyword>
<feature type="binding site" evidence="4">
    <location>
        <position position="416"/>
    </location>
    <ligand>
        <name>ATP</name>
        <dbReference type="ChEBI" id="CHEBI:30616"/>
    </ligand>
</feature>
<feature type="binding site" evidence="4">
    <location>
        <position position="496"/>
    </location>
    <ligand>
        <name>ATP</name>
        <dbReference type="ChEBI" id="CHEBI:30616"/>
    </ligand>
</feature>
<evidence type="ECO:0000256" key="6">
    <source>
        <dbReference type="RuleBase" id="RU000419"/>
    </source>
</evidence>
<dbReference type="Gene3D" id="1.10.560.10">
    <property type="entry name" value="GroEL-like equatorial domain"/>
    <property type="match status" value="1"/>
</dbReference>
<dbReference type="Pfam" id="PF00118">
    <property type="entry name" value="Cpn60_TCP1"/>
    <property type="match status" value="1"/>
</dbReference>
<dbReference type="CDD" id="cd03344">
    <property type="entry name" value="GroEL"/>
    <property type="match status" value="1"/>
</dbReference>
<evidence type="ECO:0000313" key="8">
    <source>
        <dbReference type="EMBL" id="MDZ5762277.1"/>
    </source>
</evidence>
<dbReference type="Proteomes" id="UP001293791">
    <property type="component" value="Unassembled WGS sequence"/>
</dbReference>
<dbReference type="PANTHER" id="PTHR45633">
    <property type="entry name" value="60 KDA HEAT SHOCK PROTEIN, MITOCHONDRIAL"/>
    <property type="match status" value="1"/>
</dbReference>
<name>A0ABU5L8A7_9RICK</name>
<evidence type="ECO:0000256" key="1">
    <source>
        <dbReference type="ARBA" id="ARBA00006607"/>
    </source>
</evidence>
<comment type="caution">
    <text evidence="4">Lacks conserved residue(s) required for the propagation of feature annotation.</text>
</comment>
<sequence length="548" mass="58775">MSRKKFLLGAAARSELFEGANIISKVVGSTLGSNGRNVIIERSFGAPKCTKDGVSVAKELEISDRFKNVAIQLIKEAANKANDAAGDGTTTCIVLAAAFVAAGARYANSDVNPMHLKRGIDAAVAAVVANLKKISESINYDDKRRVAEAATISSGDHIMGQKIAEAFAQVGKDGVITVQEATSNDEFSVKRVDGMSFDRGFIVPHFANSEKMTCELEKPYILLFDKKITTAQSILHILEEVSRSSRPLLIIAEDVEGEALSVLVVNKLRGVLKVAAVKAPGFGDRRKAMLEDISILTGGKLVSEEIGMKLEKITLKDLGSAAKVVITKDETTIVNGAGSESSIEMRRNQIKDQIEDSTSDYDKEKLQERLAKLSRGIAILEVGGITEAEIKEKKDRVEDAYNATKAAIAEGIVPGGGCALLRSTALIDDLKLENEDEEIGAQIVKRALFAPFRRILDNAGIDNIAVIEQELLKDNTKVFDARLRRYVDCNTCGIIDPTKVVRTALQSAASVASLILTSEAIIVEDDSDKKNASSGAPQMGGMGDMGGF</sequence>
<dbReference type="Gene3D" id="3.50.7.10">
    <property type="entry name" value="GroEL"/>
    <property type="match status" value="1"/>
</dbReference>
<dbReference type="NCBIfam" id="NF000592">
    <property type="entry name" value="PRK00013.1"/>
    <property type="match status" value="1"/>
</dbReference>
<feature type="binding site" evidence="4">
    <location>
        <position position="51"/>
    </location>
    <ligand>
        <name>ATP</name>
        <dbReference type="ChEBI" id="CHEBI:30616"/>
    </ligand>
</feature>
<dbReference type="InterPro" id="IPR027410">
    <property type="entry name" value="TCP-1-like_intermed_sf"/>
</dbReference>
<keyword evidence="2 4" id="KW-0143">Chaperone</keyword>
<keyword evidence="4" id="KW-0963">Cytoplasm</keyword>
<keyword evidence="3 4" id="KW-0413">Isomerase</keyword>
<dbReference type="RefSeq" id="WP_322497753.1">
    <property type="nucleotide sequence ID" value="NZ_JARGYT010000033.1"/>
</dbReference>
<dbReference type="NCBIfam" id="TIGR02348">
    <property type="entry name" value="GroEL"/>
    <property type="match status" value="1"/>
</dbReference>
<dbReference type="SUPFAM" id="SSF54849">
    <property type="entry name" value="GroEL-intermediate domain like"/>
    <property type="match status" value="1"/>
</dbReference>
<feature type="region of interest" description="Disordered" evidence="7">
    <location>
        <begin position="528"/>
        <end position="548"/>
    </location>
</feature>
<keyword evidence="4" id="KW-0067">ATP-binding</keyword>
<comment type="subcellular location">
    <subcellularLocation>
        <location evidence="4">Cytoplasm</location>
    </subcellularLocation>
</comment>
<dbReference type="NCBIfam" id="NF009487">
    <property type="entry name" value="PRK12849.1"/>
    <property type="match status" value="1"/>
</dbReference>
<evidence type="ECO:0000256" key="4">
    <source>
        <dbReference type="HAMAP-Rule" id="MF_00600"/>
    </source>
</evidence>
<reference evidence="8 9" key="1">
    <citation type="submission" date="2023-02" db="EMBL/GenBank/DDBJ databases">
        <title>Host association and intracellularity evolved multiple times independently in the Rickettsiales.</title>
        <authorList>
            <person name="Castelli M."/>
            <person name="Nardi T."/>
            <person name="Gammuto L."/>
            <person name="Bellinzona G."/>
            <person name="Sabaneyeva E."/>
            <person name="Potekhin A."/>
            <person name="Serra V."/>
            <person name="Petroni G."/>
            <person name="Sassera D."/>
        </authorList>
    </citation>
    <scope>NUCLEOTIDE SEQUENCE [LARGE SCALE GENOMIC DNA]</scope>
    <source>
        <strain evidence="8 9">BOD18</strain>
    </source>
</reference>
<dbReference type="HAMAP" id="MF_00600">
    <property type="entry name" value="CH60"/>
    <property type="match status" value="1"/>
</dbReference>
<feature type="binding site" evidence="4">
    <location>
        <begin position="87"/>
        <end position="91"/>
    </location>
    <ligand>
        <name>ATP</name>
        <dbReference type="ChEBI" id="CHEBI:30616"/>
    </ligand>
</feature>
<dbReference type="EC" id="5.6.1.7" evidence="4"/>